<accession>A0ABT7I7F5</accession>
<feature type="transmembrane region" description="Helical" evidence="8">
    <location>
        <begin position="250"/>
        <end position="271"/>
    </location>
</feature>
<dbReference type="Proteomes" id="UP001227964">
    <property type="component" value="Unassembled WGS sequence"/>
</dbReference>
<comment type="subcellular location">
    <subcellularLocation>
        <location evidence="1">Cell membrane</location>
        <topology evidence="1">Multi-pass membrane protein</topology>
    </subcellularLocation>
</comment>
<comment type="caution">
    <text evidence="9">The sequence shown here is derived from an EMBL/GenBank/DDBJ whole genome shotgun (WGS) entry which is preliminary data.</text>
</comment>
<feature type="transmembrane region" description="Helical" evidence="8">
    <location>
        <begin position="278"/>
        <end position="303"/>
    </location>
</feature>
<protein>
    <submittedName>
        <fullName evidence="9">AEC family transporter</fullName>
    </submittedName>
</protein>
<feature type="transmembrane region" description="Helical" evidence="8">
    <location>
        <begin position="38"/>
        <end position="53"/>
    </location>
</feature>
<keyword evidence="10" id="KW-1185">Reference proteome</keyword>
<keyword evidence="3" id="KW-0813">Transport</keyword>
<evidence type="ECO:0000313" key="9">
    <source>
        <dbReference type="EMBL" id="MDL0429998.1"/>
    </source>
</evidence>
<dbReference type="InterPro" id="IPR038770">
    <property type="entry name" value="Na+/solute_symporter_sf"/>
</dbReference>
<evidence type="ECO:0000256" key="3">
    <source>
        <dbReference type="ARBA" id="ARBA00022448"/>
    </source>
</evidence>
<comment type="similarity">
    <text evidence="2">Belongs to the auxin efflux carrier (TC 2.A.69) family.</text>
</comment>
<sequence>MPVMVQALTPVFALILLGYLFRRWHFPGDDFWIQAERFTYYVLFPAMLIFKLGQARVPPSAYGDILLLIVAMLVTMSLLLGVLQLVWRWPGPVFSSVFQGGIRFNSYVALAAAGMLLGDEGLSLIAIAVAVKVPLLNLLCILMFSLVAGNGKARLKPVLKAIASNPLIIGSVAGMVWSYFQIGFHPLVAGILEPLSDLALPLGLMTVGAGLQLKALRGASTPFLVSSAAKLVGFPLLTAVLAMLLGMEGLMVQVTILLAALPTATSSYILARQLGGDAPLMAGIISGQTLLAMVTIPLLLGVLW</sequence>
<evidence type="ECO:0000256" key="1">
    <source>
        <dbReference type="ARBA" id="ARBA00004651"/>
    </source>
</evidence>
<dbReference type="RefSeq" id="WP_285388488.1">
    <property type="nucleotide sequence ID" value="NZ_JASSVS010000001.1"/>
</dbReference>
<keyword evidence="5 8" id="KW-0812">Transmembrane</keyword>
<dbReference type="EMBL" id="JASSVS010000001">
    <property type="protein sequence ID" value="MDL0429998.1"/>
    <property type="molecule type" value="Genomic_DNA"/>
</dbReference>
<keyword evidence="6 8" id="KW-1133">Transmembrane helix</keyword>
<evidence type="ECO:0000256" key="5">
    <source>
        <dbReference type="ARBA" id="ARBA00022692"/>
    </source>
</evidence>
<organism evidence="9 10">
    <name type="scientific">Marinobacter azerbaijanicus</name>
    <dbReference type="NCBI Taxonomy" id="3050455"/>
    <lineage>
        <taxon>Bacteria</taxon>
        <taxon>Pseudomonadati</taxon>
        <taxon>Pseudomonadota</taxon>
        <taxon>Gammaproteobacteria</taxon>
        <taxon>Pseudomonadales</taxon>
        <taxon>Marinobacteraceae</taxon>
        <taxon>Marinobacter</taxon>
    </lineage>
</organism>
<feature type="transmembrane region" description="Helical" evidence="8">
    <location>
        <begin position="167"/>
        <end position="192"/>
    </location>
</feature>
<evidence type="ECO:0000313" key="10">
    <source>
        <dbReference type="Proteomes" id="UP001227964"/>
    </source>
</evidence>
<keyword evidence="4" id="KW-1003">Cell membrane</keyword>
<proteinExistence type="inferred from homology"/>
<dbReference type="PANTHER" id="PTHR36838:SF4">
    <property type="entry name" value="AUXIN EFFLUX CARRIER FAMILY PROTEIN"/>
    <property type="match status" value="1"/>
</dbReference>
<feature type="transmembrane region" description="Helical" evidence="8">
    <location>
        <begin position="198"/>
        <end position="216"/>
    </location>
</feature>
<feature type="transmembrane region" description="Helical" evidence="8">
    <location>
        <begin position="223"/>
        <end position="244"/>
    </location>
</feature>
<name>A0ABT7I7F5_9GAMM</name>
<evidence type="ECO:0000256" key="2">
    <source>
        <dbReference type="ARBA" id="ARBA00010145"/>
    </source>
</evidence>
<evidence type="ECO:0000256" key="7">
    <source>
        <dbReference type="ARBA" id="ARBA00023136"/>
    </source>
</evidence>
<evidence type="ECO:0000256" key="6">
    <source>
        <dbReference type="ARBA" id="ARBA00022989"/>
    </source>
</evidence>
<feature type="transmembrane region" description="Helical" evidence="8">
    <location>
        <begin position="65"/>
        <end position="87"/>
    </location>
</feature>
<gene>
    <name evidence="9" type="ORF">QPM17_02600</name>
</gene>
<evidence type="ECO:0000256" key="4">
    <source>
        <dbReference type="ARBA" id="ARBA00022475"/>
    </source>
</evidence>
<dbReference type="Pfam" id="PF03547">
    <property type="entry name" value="Mem_trans"/>
    <property type="match status" value="1"/>
</dbReference>
<dbReference type="Gene3D" id="1.20.1530.20">
    <property type="match status" value="1"/>
</dbReference>
<dbReference type="InterPro" id="IPR004776">
    <property type="entry name" value="Mem_transp_PIN-like"/>
</dbReference>
<feature type="transmembrane region" description="Helical" evidence="8">
    <location>
        <begin position="124"/>
        <end position="147"/>
    </location>
</feature>
<reference evidence="9 10" key="1">
    <citation type="submission" date="2023-06" db="EMBL/GenBank/DDBJ databases">
        <title>Marinobacter azerbaijanicus a moderately halophilic, isolated from Urmia Lake in Azerbaijan region of Iran.</title>
        <authorList>
            <person name="Sanchez-Porro C."/>
            <person name="Aghdam E.M."/>
            <person name="Saheb S.M."/>
            <person name="Tarhriz V."/>
            <person name="Kazemi E."/>
            <person name="Ammozegar M.A."/>
            <person name="Ventosa A."/>
            <person name="Hejazi M.S."/>
        </authorList>
    </citation>
    <scope>NUCLEOTIDE SEQUENCE [LARGE SCALE GENOMIC DNA]</scope>
    <source>
        <strain evidence="9 10">TBZ242</strain>
    </source>
</reference>
<evidence type="ECO:0000256" key="8">
    <source>
        <dbReference type="SAM" id="Phobius"/>
    </source>
</evidence>
<dbReference type="PANTHER" id="PTHR36838">
    <property type="entry name" value="AUXIN EFFLUX CARRIER FAMILY PROTEIN"/>
    <property type="match status" value="1"/>
</dbReference>
<keyword evidence="7 8" id="KW-0472">Membrane</keyword>